<dbReference type="Proteomes" id="UP000473325">
    <property type="component" value="Unassembled WGS sequence"/>
</dbReference>
<reference evidence="2 3" key="1">
    <citation type="submission" date="2019-12" db="EMBL/GenBank/DDBJ databases">
        <authorList>
            <person name="Kun Z."/>
        </authorList>
    </citation>
    <scope>NUCLEOTIDE SEQUENCE [LARGE SCALE GENOMIC DNA]</scope>
    <source>
        <strain evidence="2 3">YIM 123512</strain>
    </source>
</reference>
<evidence type="ECO:0000256" key="1">
    <source>
        <dbReference type="SAM" id="Phobius"/>
    </source>
</evidence>
<feature type="transmembrane region" description="Helical" evidence="1">
    <location>
        <begin position="165"/>
        <end position="185"/>
    </location>
</feature>
<keyword evidence="3" id="KW-1185">Reference proteome</keyword>
<feature type="transmembrane region" description="Helical" evidence="1">
    <location>
        <begin position="46"/>
        <end position="66"/>
    </location>
</feature>
<dbReference type="AlphaFoldDB" id="A0A6L7EW13"/>
<dbReference type="RefSeq" id="WP_160874351.1">
    <property type="nucleotide sequence ID" value="NZ_WUEK01000001.1"/>
</dbReference>
<protein>
    <submittedName>
        <fullName evidence="2">Uncharacterized protein</fullName>
    </submittedName>
</protein>
<keyword evidence="1" id="KW-1133">Transmembrane helix</keyword>
<organism evidence="2 3">
    <name type="scientific">Nocardioides flavescens</name>
    <dbReference type="NCBI Taxonomy" id="2691959"/>
    <lineage>
        <taxon>Bacteria</taxon>
        <taxon>Bacillati</taxon>
        <taxon>Actinomycetota</taxon>
        <taxon>Actinomycetes</taxon>
        <taxon>Propionibacteriales</taxon>
        <taxon>Nocardioidaceae</taxon>
        <taxon>Nocardioides</taxon>
    </lineage>
</organism>
<name>A0A6L7EW13_9ACTN</name>
<sequence length="254" mass="26207">MGARTETPSDARVSAAALWSRALVVGSMAFFLGVTGHVMADGLLPGPVLVTALLAATVLTTAPVVVRRVGAPAMVALLVVGQTFIHLCLTMTAGHRGDHAVTAAGAAATPAPRPTVPDLGTLATVDGRRVGSLQDAYRSVTDVPPGAGGDPLRDAVGHLVADLHAHAPMMLAHLLAAALVGLWLAHGERVLWTLVELTTRALVALVRPVAAPAVPRRVATRTVTQASPGPRTLWIARSHARRGPPRLLLAVPAR</sequence>
<accession>A0A6L7EW13</accession>
<gene>
    <name evidence="2" type="ORF">GRQ65_01280</name>
</gene>
<feature type="transmembrane region" description="Helical" evidence="1">
    <location>
        <begin position="73"/>
        <end position="93"/>
    </location>
</feature>
<keyword evidence="1" id="KW-0472">Membrane</keyword>
<dbReference type="EMBL" id="WUEK01000001">
    <property type="protein sequence ID" value="MXG88179.1"/>
    <property type="molecule type" value="Genomic_DNA"/>
</dbReference>
<evidence type="ECO:0000313" key="2">
    <source>
        <dbReference type="EMBL" id="MXG88179.1"/>
    </source>
</evidence>
<feature type="transmembrane region" description="Helical" evidence="1">
    <location>
        <begin position="21"/>
        <end position="40"/>
    </location>
</feature>
<comment type="caution">
    <text evidence="2">The sequence shown here is derived from an EMBL/GenBank/DDBJ whole genome shotgun (WGS) entry which is preliminary data.</text>
</comment>
<proteinExistence type="predicted"/>
<evidence type="ECO:0000313" key="3">
    <source>
        <dbReference type="Proteomes" id="UP000473325"/>
    </source>
</evidence>
<keyword evidence="1" id="KW-0812">Transmembrane</keyword>